<evidence type="ECO:0000313" key="2">
    <source>
        <dbReference type="Proteomes" id="UP001320314"/>
    </source>
</evidence>
<name>A0ABD4SCK5_9LACO</name>
<evidence type="ECO:0000313" key="1">
    <source>
        <dbReference type="EMBL" id="MCD5518219.1"/>
    </source>
</evidence>
<gene>
    <name evidence="1" type="ORF">LOB39_06525</name>
</gene>
<dbReference type="AlphaFoldDB" id="A0ABD4SCK5"/>
<dbReference type="EMBL" id="JAJNUD010000014">
    <property type="protein sequence ID" value="MCD5518219.1"/>
    <property type="molecule type" value="Genomic_DNA"/>
</dbReference>
<comment type="caution">
    <text evidence="1">The sequence shown here is derived from an EMBL/GenBank/DDBJ whole genome shotgun (WGS) entry which is preliminary data.</text>
</comment>
<reference evidence="1 2" key="1">
    <citation type="submission" date="2021-12" db="EMBL/GenBank/DDBJ databases">
        <title>Antimicrobial susceptibility of Lactobacillus delbrueckii subsp. lactis obtained from milk products and other habitats.</title>
        <authorList>
            <person name="Shani N."/>
        </authorList>
    </citation>
    <scope>NUCLEOTIDE SEQUENCE [LARGE SCALE GENOMIC DNA]</scope>
    <source>
        <strain evidence="1 2">CIRM BIA 266</strain>
    </source>
</reference>
<dbReference type="Proteomes" id="UP001320314">
    <property type="component" value="Unassembled WGS sequence"/>
</dbReference>
<accession>A0ABD4SCK5</accession>
<proteinExistence type="predicted"/>
<protein>
    <submittedName>
        <fullName evidence="1">Uncharacterized protein</fullName>
    </submittedName>
</protein>
<dbReference type="RefSeq" id="WP_003612374.1">
    <property type="nucleotide sequence ID" value="NZ_BNHN01000001.1"/>
</dbReference>
<sequence length="271" mass="31213">MQNSVLTKLKQAGFSAELIDFLLQFYIGAVNVYGIISLDDLYDLFQKIKEHNAAYPEITSEQFISFGELTGGQSGTHYLVYNPAVFDKYSKQVDNPLTSPLLVNKKVTWTEIDIQQIWNLYLEICQECGRFYLTPENLLDYATHEENEDNNNFRQALSNLKLDGKKLDKVASRIIPGDTAVNEIINLVTYIYQSGAGVLYDAENELQFAFEYYKLKLSQREFKEMSTLMKQAVYEQPCWGLGGRSYVEVKGYDTGDDFDETFYDEDDDDFF</sequence>
<organism evidence="1 2">
    <name type="scientific">Lactobacillus delbrueckii subsp. allosunkii</name>
    <dbReference type="NCBI Taxonomy" id="1050107"/>
    <lineage>
        <taxon>Bacteria</taxon>
        <taxon>Bacillati</taxon>
        <taxon>Bacillota</taxon>
        <taxon>Bacilli</taxon>
        <taxon>Lactobacillales</taxon>
        <taxon>Lactobacillaceae</taxon>
        <taxon>Lactobacillus</taxon>
    </lineage>
</organism>